<dbReference type="PROSITE" id="PS50850">
    <property type="entry name" value="MFS"/>
    <property type="match status" value="1"/>
</dbReference>
<evidence type="ECO:0000259" key="7">
    <source>
        <dbReference type="PROSITE" id="PS50850"/>
    </source>
</evidence>
<proteinExistence type="predicted"/>
<dbReference type="InterPro" id="IPR011701">
    <property type="entry name" value="MFS"/>
</dbReference>
<evidence type="ECO:0000256" key="5">
    <source>
        <dbReference type="SAM" id="MobiDB-lite"/>
    </source>
</evidence>
<feature type="transmembrane region" description="Helical" evidence="6">
    <location>
        <begin position="644"/>
        <end position="665"/>
    </location>
</feature>
<keyword evidence="2 6" id="KW-0812">Transmembrane</keyword>
<feature type="transmembrane region" description="Helical" evidence="6">
    <location>
        <begin position="84"/>
        <end position="102"/>
    </location>
</feature>
<sequence length="711" mass="79402">VDNVSATVEGCVKELNTSVQRNEPSCPRGYQFESERGDWTIVTEWQLICEHRALKPLLATLYFCGVTLGAVICGMLADKYGRRPLVLICLYLQGILGASLYFASSLEAFMGIRFAQGFFVQGLQGVTFTLLVEVFPLRLRTAVGVVLELYWTGGLVYLASASYFIPHWRTLQLVLSIPTAITVLYVCLVPESPRWLATNGRHREAQKAWNKILPHKKDTSSREMESIRKNLISNETKCITHVVNIQNEIEIEKSALRNGLHSNINSTVRSTFIEEEDKPYAINCLENGDEDMLKNEPNNDILQESTSKNKTEVEDSASHDEMVDIDATNKNVLPTLYETDIMSDETNTSSDRSQISTENSVVKNSSNHCVNNGSQNSSSRPMEIQNHDVIQINSEPELQTNRCNAESKNDKNILYEPFLHNIENKCGREISNEMETAISADGSMNKSELPIYSVKVISDRLNINQVNDLELLPSRRGSNNFVLSDNNNEIETVNSTKSEETKIRTGILELFKSGVLRKYNLIMIYVWFSVSLSYYGIMFYLPDLSGERHLNFVLGAVLEAVSYIISYFILSRFGRRRPMASYLFISGIICIMVGAASVVPVEDVHWIGYTQTMLALLGKAAVVSGFCAMFLFTSELFPTILRAAAMGHCGFWGRVGSLLAPQLLFLGEYTLSAVPLVIMGVLGMLAGFLVLALPETLGQQLPDTVEEAELK</sequence>
<organism evidence="8 9">
    <name type="scientific">Diploptera punctata</name>
    <name type="common">Pacific beetle cockroach</name>
    <dbReference type="NCBI Taxonomy" id="6984"/>
    <lineage>
        <taxon>Eukaryota</taxon>
        <taxon>Metazoa</taxon>
        <taxon>Ecdysozoa</taxon>
        <taxon>Arthropoda</taxon>
        <taxon>Hexapoda</taxon>
        <taxon>Insecta</taxon>
        <taxon>Pterygota</taxon>
        <taxon>Neoptera</taxon>
        <taxon>Polyneoptera</taxon>
        <taxon>Dictyoptera</taxon>
        <taxon>Blattodea</taxon>
        <taxon>Blaberoidea</taxon>
        <taxon>Blaberidae</taxon>
        <taxon>Diplopterinae</taxon>
        <taxon>Diploptera</taxon>
    </lineage>
</organism>
<feature type="transmembrane region" description="Helical" evidence="6">
    <location>
        <begin position="519"/>
        <end position="540"/>
    </location>
</feature>
<evidence type="ECO:0000313" key="9">
    <source>
        <dbReference type="Proteomes" id="UP001233999"/>
    </source>
</evidence>
<dbReference type="PANTHER" id="PTHR24064">
    <property type="entry name" value="SOLUTE CARRIER FAMILY 22 MEMBER"/>
    <property type="match status" value="1"/>
</dbReference>
<feature type="compositionally biased region" description="Basic and acidic residues" evidence="5">
    <location>
        <begin position="307"/>
        <end position="319"/>
    </location>
</feature>
<evidence type="ECO:0000313" key="8">
    <source>
        <dbReference type="EMBL" id="KAJ9577167.1"/>
    </source>
</evidence>
<dbReference type="GO" id="GO:0022857">
    <property type="term" value="F:transmembrane transporter activity"/>
    <property type="evidence" value="ECO:0007669"/>
    <property type="project" value="InterPro"/>
</dbReference>
<evidence type="ECO:0000256" key="4">
    <source>
        <dbReference type="ARBA" id="ARBA00023136"/>
    </source>
</evidence>
<dbReference type="Gene3D" id="1.20.1250.20">
    <property type="entry name" value="MFS general substrate transporter like domains"/>
    <property type="match status" value="2"/>
</dbReference>
<feature type="domain" description="Major facilitator superfamily (MFS) profile" evidence="7">
    <location>
        <begin position="1"/>
        <end position="698"/>
    </location>
</feature>
<feature type="transmembrane region" description="Helical" evidence="6">
    <location>
        <begin position="671"/>
        <end position="693"/>
    </location>
</feature>
<dbReference type="Pfam" id="PF00083">
    <property type="entry name" value="Sugar_tr"/>
    <property type="match status" value="1"/>
</dbReference>
<feature type="region of interest" description="Disordered" evidence="5">
    <location>
        <begin position="342"/>
        <end position="381"/>
    </location>
</feature>
<name>A0AAD8E5D5_DIPPU</name>
<keyword evidence="9" id="KW-1185">Reference proteome</keyword>
<dbReference type="InterPro" id="IPR036259">
    <property type="entry name" value="MFS_trans_sf"/>
</dbReference>
<dbReference type="GO" id="GO:0016020">
    <property type="term" value="C:membrane"/>
    <property type="evidence" value="ECO:0007669"/>
    <property type="project" value="UniProtKB-SubCell"/>
</dbReference>
<accession>A0AAD8E5D5</accession>
<gene>
    <name evidence="8" type="ORF">L9F63_006289</name>
</gene>
<dbReference type="AlphaFoldDB" id="A0AAD8E5D5"/>
<comment type="caution">
    <text evidence="8">The sequence shown here is derived from an EMBL/GenBank/DDBJ whole genome shotgun (WGS) entry which is preliminary data.</text>
</comment>
<feature type="transmembrane region" description="Helical" evidence="6">
    <location>
        <begin position="142"/>
        <end position="165"/>
    </location>
</feature>
<dbReference type="SUPFAM" id="SSF103473">
    <property type="entry name" value="MFS general substrate transporter"/>
    <property type="match status" value="1"/>
</dbReference>
<keyword evidence="4 6" id="KW-0472">Membrane</keyword>
<evidence type="ECO:0000256" key="3">
    <source>
        <dbReference type="ARBA" id="ARBA00022989"/>
    </source>
</evidence>
<feature type="transmembrane region" description="Helical" evidence="6">
    <location>
        <begin position="171"/>
        <end position="189"/>
    </location>
</feature>
<dbReference type="InterPro" id="IPR005828">
    <property type="entry name" value="MFS_sugar_transport-like"/>
</dbReference>
<feature type="non-terminal residue" evidence="8">
    <location>
        <position position="1"/>
    </location>
</feature>
<feature type="transmembrane region" description="Helical" evidence="6">
    <location>
        <begin position="613"/>
        <end position="632"/>
    </location>
</feature>
<feature type="transmembrane region" description="Helical" evidence="6">
    <location>
        <begin position="552"/>
        <end position="570"/>
    </location>
</feature>
<dbReference type="Proteomes" id="UP001233999">
    <property type="component" value="Unassembled WGS sequence"/>
</dbReference>
<dbReference type="EMBL" id="JASPKZ010009372">
    <property type="protein sequence ID" value="KAJ9577167.1"/>
    <property type="molecule type" value="Genomic_DNA"/>
</dbReference>
<feature type="non-terminal residue" evidence="8">
    <location>
        <position position="711"/>
    </location>
</feature>
<reference evidence="8" key="2">
    <citation type="submission" date="2023-05" db="EMBL/GenBank/DDBJ databases">
        <authorList>
            <person name="Fouks B."/>
        </authorList>
    </citation>
    <scope>NUCLEOTIDE SEQUENCE</scope>
    <source>
        <strain evidence="8">Stay&amp;Tobe</strain>
        <tissue evidence="8">Testes</tissue>
    </source>
</reference>
<reference evidence="8" key="1">
    <citation type="journal article" date="2023" name="IScience">
        <title>Live-bearing cockroach genome reveals convergent evolutionary mechanisms linked to viviparity in insects and beyond.</title>
        <authorList>
            <person name="Fouks B."/>
            <person name="Harrison M.C."/>
            <person name="Mikhailova A.A."/>
            <person name="Marchal E."/>
            <person name="English S."/>
            <person name="Carruthers M."/>
            <person name="Jennings E.C."/>
            <person name="Chiamaka E.L."/>
            <person name="Frigard R.A."/>
            <person name="Pippel M."/>
            <person name="Attardo G.M."/>
            <person name="Benoit J.B."/>
            <person name="Bornberg-Bauer E."/>
            <person name="Tobe S.S."/>
        </authorList>
    </citation>
    <scope>NUCLEOTIDE SEQUENCE</scope>
    <source>
        <strain evidence="8">Stay&amp;Tobe</strain>
    </source>
</reference>
<feature type="transmembrane region" description="Helical" evidence="6">
    <location>
        <begin position="114"/>
        <end position="135"/>
    </location>
</feature>
<dbReference type="Pfam" id="PF07690">
    <property type="entry name" value="MFS_1"/>
    <property type="match status" value="1"/>
</dbReference>
<feature type="region of interest" description="Disordered" evidence="5">
    <location>
        <begin position="289"/>
        <end position="319"/>
    </location>
</feature>
<evidence type="ECO:0000256" key="6">
    <source>
        <dbReference type="SAM" id="Phobius"/>
    </source>
</evidence>
<feature type="compositionally biased region" description="Polar residues" evidence="5">
    <location>
        <begin position="344"/>
        <end position="380"/>
    </location>
</feature>
<evidence type="ECO:0000256" key="2">
    <source>
        <dbReference type="ARBA" id="ARBA00022692"/>
    </source>
</evidence>
<keyword evidence="3 6" id="KW-1133">Transmembrane helix</keyword>
<protein>
    <recommendedName>
        <fullName evidence="7">Major facilitator superfamily (MFS) profile domain-containing protein</fullName>
    </recommendedName>
</protein>
<feature type="transmembrane region" description="Helical" evidence="6">
    <location>
        <begin position="57"/>
        <end position="77"/>
    </location>
</feature>
<feature type="compositionally biased region" description="Polar residues" evidence="5">
    <location>
        <begin position="296"/>
        <end position="306"/>
    </location>
</feature>
<feature type="transmembrane region" description="Helical" evidence="6">
    <location>
        <begin position="582"/>
        <end position="601"/>
    </location>
</feature>
<evidence type="ECO:0000256" key="1">
    <source>
        <dbReference type="ARBA" id="ARBA00004141"/>
    </source>
</evidence>
<comment type="subcellular location">
    <subcellularLocation>
        <location evidence="1">Membrane</location>
        <topology evidence="1">Multi-pass membrane protein</topology>
    </subcellularLocation>
</comment>
<dbReference type="InterPro" id="IPR020846">
    <property type="entry name" value="MFS_dom"/>
</dbReference>